<organism evidence="1 2">
    <name type="scientific">Zobellia galactanivorans (strain DSM 12802 / CCUG 47099 / CIP 106680 / NCIMB 13871 / Dsij)</name>
    <dbReference type="NCBI Taxonomy" id="63186"/>
    <lineage>
        <taxon>Bacteria</taxon>
        <taxon>Pseudomonadati</taxon>
        <taxon>Bacteroidota</taxon>
        <taxon>Flavobacteriia</taxon>
        <taxon>Flavobacteriales</taxon>
        <taxon>Flavobacteriaceae</taxon>
        <taxon>Zobellia</taxon>
    </lineage>
</organism>
<sequence length="30" mass="3713">MIFKQLQGYRFTQLLGYFSMNTNLILDFFY</sequence>
<protein>
    <submittedName>
        <fullName evidence="1">Uncharacterized protein</fullName>
    </submittedName>
</protein>
<name>G0LCV1_ZOBGA</name>
<gene>
    <name evidence="1" type="ordered locus">zobellia_10</name>
</gene>
<proteinExistence type="predicted"/>
<evidence type="ECO:0000313" key="1">
    <source>
        <dbReference type="EMBL" id="CAZ94083.1"/>
    </source>
</evidence>
<dbReference type="EMBL" id="FP476056">
    <property type="protein sequence ID" value="CAZ94083.1"/>
    <property type="molecule type" value="Genomic_DNA"/>
</dbReference>
<dbReference type="AlphaFoldDB" id="G0LCV1"/>
<keyword evidence="2" id="KW-1185">Reference proteome</keyword>
<reference evidence="1 2" key="2">
    <citation type="journal article" date="2012" name="Environ. Microbiol.">
        <title>Characterization of the first alginolytic operons in a marine bacterium: from their emergence in marine Flavobacteriia to their independent transfers to marine Proteobacteria and human gut Bacteroides.</title>
        <authorList>
            <person name="Thomas F."/>
            <person name="Barbeyron T."/>
            <person name="Tonon T."/>
            <person name="Genicot S."/>
            <person name="Czjzek M."/>
            <person name="Michel G."/>
        </authorList>
    </citation>
    <scope>NUCLEOTIDE SEQUENCE [LARGE SCALE GENOMIC DNA]</scope>
    <source>
        <strain evidence="2">DSM 12802 / CCUG 47099 / CIP 106680 / NCIMB 13871 / Dsij</strain>
    </source>
</reference>
<accession>G0LCV1</accession>
<evidence type="ECO:0000313" key="2">
    <source>
        <dbReference type="Proteomes" id="UP000008898"/>
    </source>
</evidence>
<dbReference type="KEGG" id="zga:ZOBELLIA_10"/>
<dbReference type="Proteomes" id="UP000008898">
    <property type="component" value="Chromosome"/>
</dbReference>
<dbReference type="STRING" id="63186.ZOBELLIA_10"/>
<reference evidence="2" key="1">
    <citation type="submission" date="2009-07" db="EMBL/GenBank/DDBJ databases">
        <title>Complete genome sequence of Zobellia galactanivorans Dsij.</title>
        <authorList>
            <consortium name="Genoscope - CEA"/>
        </authorList>
    </citation>
    <scope>NUCLEOTIDE SEQUENCE [LARGE SCALE GENOMIC DNA]</scope>
    <source>
        <strain evidence="2">DSM 12802 / CCUG 47099 / CIP 106680 / NCIMB 13871 / Dsij</strain>
    </source>
</reference>
<dbReference type="HOGENOM" id="CLU_3406223_0_0_10"/>